<reference evidence="1 2" key="1">
    <citation type="journal article" date="2022" name="New Phytol.">
        <title>Ecological generalism drives hyperdiversity of secondary metabolite gene clusters in xylarialean endophytes.</title>
        <authorList>
            <person name="Franco M.E.E."/>
            <person name="Wisecaver J.H."/>
            <person name="Arnold A.E."/>
            <person name="Ju Y.M."/>
            <person name="Slot J.C."/>
            <person name="Ahrendt S."/>
            <person name="Moore L.P."/>
            <person name="Eastman K.E."/>
            <person name="Scott K."/>
            <person name="Konkel Z."/>
            <person name="Mondo S.J."/>
            <person name="Kuo A."/>
            <person name="Hayes R.D."/>
            <person name="Haridas S."/>
            <person name="Andreopoulos B."/>
            <person name="Riley R."/>
            <person name="LaButti K."/>
            <person name="Pangilinan J."/>
            <person name="Lipzen A."/>
            <person name="Amirebrahimi M."/>
            <person name="Yan J."/>
            <person name="Adam C."/>
            <person name="Keymanesh K."/>
            <person name="Ng V."/>
            <person name="Louie K."/>
            <person name="Northen T."/>
            <person name="Drula E."/>
            <person name="Henrissat B."/>
            <person name="Hsieh H.M."/>
            <person name="Youens-Clark K."/>
            <person name="Lutzoni F."/>
            <person name="Miadlikowska J."/>
            <person name="Eastwood D.C."/>
            <person name="Hamelin R.C."/>
            <person name="Grigoriev I.V."/>
            <person name="U'Ren J.M."/>
        </authorList>
    </citation>
    <scope>NUCLEOTIDE SEQUENCE [LARGE SCALE GENOMIC DNA]</scope>
    <source>
        <strain evidence="1 2">ER1909</strain>
    </source>
</reference>
<protein>
    <submittedName>
        <fullName evidence="1">Uncharacterized protein</fullName>
    </submittedName>
</protein>
<sequence length="185" mass="20603">MNREEAPASEELAKDPSNSETLERARLRRNQRNSRARKQAYIRDLESRWNECVRLGAQATVEMQSEARRVQEENKLLRKVLHSQGFDDTAIQNALESVKSSTGNQSSAPEPPMRPLVAGPGPSQQEWINDFTWPWPTSGDAVGVVNSGVGPALDPDLVQSLDMHNWLNELCDIKDAFGAEAHVSI</sequence>
<proteinExistence type="predicted"/>
<accession>A0ACC0CW85</accession>
<gene>
    <name evidence="1" type="ORF">F4821DRAFT_242156</name>
</gene>
<name>A0ACC0CW85_9PEZI</name>
<keyword evidence="2" id="KW-1185">Reference proteome</keyword>
<evidence type="ECO:0000313" key="1">
    <source>
        <dbReference type="EMBL" id="KAI6084709.1"/>
    </source>
</evidence>
<dbReference type="EMBL" id="MU394333">
    <property type="protein sequence ID" value="KAI6084709.1"/>
    <property type="molecule type" value="Genomic_DNA"/>
</dbReference>
<organism evidence="1 2">
    <name type="scientific">Hypoxylon rubiginosum</name>
    <dbReference type="NCBI Taxonomy" id="110542"/>
    <lineage>
        <taxon>Eukaryota</taxon>
        <taxon>Fungi</taxon>
        <taxon>Dikarya</taxon>
        <taxon>Ascomycota</taxon>
        <taxon>Pezizomycotina</taxon>
        <taxon>Sordariomycetes</taxon>
        <taxon>Xylariomycetidae</taxon>
        <taxon>Xylariales</taxon>
        <taxon>Hypoxylaceae</taxon>
        <taxon>Hypoxylon</taxon>
    </lineage>
</organism>
<dbReference type="Proteomes" id="UP001497680">
    <property type="component" value="Unassembled WGS sequence"/>
</dbReference>
<evidence type="ECO:0000313" key="2">
    <source>
        <dbReference type="Proteomes" id="UP001497680"/>
    </source>
</evidence>
<comment type="caution">
    <text evidence="1">The sequence shown here is derived from an EMBL/GenBank/DDBJ whole genome shotgun (WGS) entry which is preliminary data.</text>
</comment>